<keyword evidence="1" id="KW-0175">Coiled coil</keyword>
<evidence type="ECO:0000313" key="2">
    <source>
        <dbReference type="EMBL" id="ODO60606.1"/>
    </source>
</evidence>
<feature type="coiled-coil region" evidence="1">
    <location>
        <begin position="46"/>
        <end position="83"/>
    </location>
</feature>
<name>A0A1E3KRB6_LACPN</name>
<dbReference type="Pfam" id="PF05565">
    <property type="entry name" value="Sipho_Gp157"/>
    <property type="match status" value="1"/>
</dbReference>
<gene>
    <name evidence="2" type="ORF">LPJSA22_00550</name>
</gene>
<dbReference type="PATRIC" id="fig|1590.306.peg.552"/>
<comment type="caution">
    <text evidence="2">The sequence shown here is derived from an EMBL/GenBank/DDBJ whole genome shotgun (WGS) entry which is preliminary data.</text>
</comment>
<reference evidence="2 3" key="1">
    <citation type="submission" date="2016-08" db="EMBL/GenBank/DDBJ databases">
        <title>Genome sequencing of Lactobacillus plantarum JSA22, isolated from fermented soybean paste.</title>
        <authorList>
            <person name="Choi H.S."/>
        </authorList>
    </citation>
    <scope>NUCLEOTIDE SEQUENCE [LARGE SCALE GENOMIC DNA]</scope>
    <source>
        <strain evidence="2 3">JSA22</strain>
    </source>
</reference>
<evidence type="ECO:0000256" key="1">
    <source>
        <dbReference type="SAM" id="Coils"/>
    </source>
</evidence>
<evidence type="ECO:0008006" key="4">
    <source>
        <dbReference type="Google" id="ProtNLM"/>
    </source>
</evidence>
<sequence>MNLYEMATNYRDLTNRDDLNPDTIADTLDSLTDSMNVKVDNIASWIDENTADIDFLDKRMKSLREEKQRLKSLNDRLNHYLADTLDQAEIKKLTTDQHIVSVRNYRASTVVNDPEKLTADFVKEVHEYQPDKTAIYKALSAGKNVPGAHLEPNRKAVIK</sequence>
<accession>A0A1E3KRB6</accession>
<dbReference type="EMBL" id="MCOL01000001">
    <property type="protein sequence ID" value="ODO60606.1"/>
    <property type="molecule type" value="Genomic_DNA"/>
</dbReference>
<dbReference type="AlphaFoldDB" id="A0A1E3KRB6"/>
<dbReference type="RefSeq" id="WP_069302368.1">
    <property type="nucleotide sequence ID" value="NZ_CP103411.1"/>
</dbReference>
<protein>
    <recommendedName>
        <fullName evidence="4">Siphovirus Gp157 family protein</fullName>
    </recommendedName>
</protein>
<dbReference type="InterPro" id="IPR008840">
    <property type="entry name" value="Sipho_Gp157"/>
</dbReference>
<evidence type="ECO:0000313" key="3">
    <source>
        <dbReference type="Proteomes" id="UP000094892"/>
    </source>
</evidence>
<dbReference type="Proteomes" id="UP000094892">
    <property type="component" value="Unassembled WGS sequence"/>
</dbReference>
<organism evidence="2 3">
    <name type="scientific">Lactiplantibacillus plantarum</name>
    <name type="common">Lactobacillus plantarum</name>
    <dbReference type="NCBI Taxonomy" id="1590"/>
    <lineage>
        <taxon>Bacteria</taxon>
        <taxon>Bacillati</taxon>
        <taxon>Bacillota</taxon>
        <taxon>Bacilli</taxon>
        <taxon>Lactobacillales</taxon>
        <taxon>Lactobacillaceae</taxon>
        <taxon>Lactiplantibacillus</taxon>
    </lineage>
</organism>
<proteinExistence type="predicted"/>